<sequence length="1327" mass="142173">MDIKKLNHKRLAWTLLVSAYTFCSVSTAIAAAPNISQDPLTLSTSADPNILINLSVETPMGGAAYNDQPDGVNCGSPTYESFKRMGVCYEKAKAYLGYFNPDKCYSYNSASGYFYPASAVNNSNHECSGKFSGNFMNWATMTAMDIFVWTMTGGNRVTDTTSLTVIERTKKQDHDDWYPYKKITAATVTPGTVTPWSDSTLYIYNTDFGVRFATSYSVGLLTSPKSPGTHNVKIKVCDSSVGLESNCVQYDNSGTPYYKPEGLIQKNAANKRFAVSSYLSANNTSKDGGVLRALMKYVGPDMPLTTGFGARVNNTAKEFGTDGLLVLDPDSQAGTGGVTDSGVINYINKFSRAHGYKSYDPVSELFYESLRYFRGQTISAHGPTTNYASTSNGERGGFPDYRTWDDPIQYSCQKNFIIGINDANPWRDKKLPGTYFNAPSIYGHTIADSDYGGNSNDDSWFDVTTYTNTVGDLQGLNGTTQCIGCVSGNCANGTGSLTSTNKSLDKLGQVFGTCPYASKENSYYVAGLAYQANTQDMRTESNMPGKQTVTTFMIDTQEYNATPLTGQMNMLWLAGKYGGFKDLDDDGIPDDADATTSPPTPSEWDADGDGEPDNYVLATNPEKIVTALNDTFSEIEKRDSSSSAVVANSVRLQAGTKIFQARFNSGEWSGELLAYPVNSNGTVGAAEWNAQTVLDAQNWSTDRNIFTYDPAANSGAGEGRPFVWSSLSATQQALLNLNPDASPAVSDAKGQDRVEFLRGNQAKEADQTGGTFRTRASILGDLINSAPVYVAAPNFLYTDEANCASNTPSTCYSAFKSTHASRMPIIYVGGNDGMLHGFIPEESSPSAGDQGTEVVAYVPNFLMSDLNQLTSQDYSHRYYVDGNPTSADVFIDTTGSDAWHTVLIGGARGGGQGYFALDITDPTDFATVKGAAQSVTNAQKLALWEFTDSDDADLGYTYSQPAIAKMANGEWAAIFGNGYGSTASDGNVGTGHSVLYIAFLEGGLDGTWTVNTDYIKIDTGEGSTSVPNGMSTPAPVDTDGDGLVDAIYAGDLYGNMWKVDVSSSSTNQWGNNSSRLYKLFSAVDDASPINKQPITTRPDVGAHPLGGVMVYFGTGKYFETGDNNPANYGEQTFYGIRDQGSAISGRSDLQEQTVIQQATATGGIFRVTSNVPVDWSTKDGWFMDLTDTGEIVAVNPKLNNGLIVFVTQVPSSDPCDSGGYSWIMEMDAVTGGWPSSPNLDVDGDGDVDAADVLSSVNVDADGDGDATNDGPARATGQRSTEGILTEPTVLPAGTQEYKYSSGSQGGIEVVVESSGLGKGRQSWQQIR</sequence>
<evidence type="ECO:0000313" key="7">
    <source>
        <dbReference type="Proteomes" id="UP000317355"/>
    </source>
</evidence>
<name>A0A558CSL0_9GAMM</name>
<dbReference type="InterPro" id="IPR008707">
    <property type="entry name" value="B-propeller_PilY1"/>
</dbReference>
<feature type="chain" id="PRO_5022085799" description="PilY1 beta-propeller domain-containing protein" evidence="4">
    <location>
        <begin position="31"/>
        <end position="1327"/>
    </location>
</feature>
<feature type="region of interest" description="Disordered" evidence="3">
    <location>
        <begin position="584"/>
        <end position="613"/>
    </location>
</feature>
<feature type="signal peptide" evidence="4">
    <location>
        <begin position="1"/>
        <end position="30"/>
    </location>
</feature>
<comment type="caution">
    <text evidence="6">The sequence shown here is derived from an EMBL/GenBank/DDBJ whole genome shotgun (WGS) entry which is preliminary data.</text>
</comment>
<keyword evidence="1" id="KW-0479">Metal-binding</keyword>
<feature type="compositionally biased region" description="Acidic residues" evidence="3">
    <location>
        <begin position="584"/>
        <end position="593"/>
    </location>
</feature>
<dbReference type="GO" id="GO:0005509">
    <property type="term" value="F:calcium ion binding"/>
    <property type="evidence" value="ECO:0007669"/>
    <property type="project" value="InterPro"/>
</dbReference>
<evidence type="ECO:0000256" key="1">
    <source>
        <dbReference type="ARBA" id="ARBA00022723"/>
    </source>
</evidence>
<keyword evidence="2" id="KW-0106">Calcium</keyword>
<organism evidence="6 7">
    <name type="scientific">Sedimenticola thiotaurini</name>
    <dbReference type="NCBI Taxonomy" id="1543721"/>
    <lineage>
        <taxon>Bacteria</taxon>
        <taxon>Pseudomonadati</taxon>
        <taxon>Pseudomonadota</taxon>
        <taxon>Gammaproteobacteria</taxon>
        <taxon>Chromatiales</taxon>
        <taxon>Sedimenticolaceae</taxon>
        <taxon>Sedimenticola</taxon>
    </lineage>
</organism>
<evidence type="ECO:0000256" key="2">
    <source>
        <dbReference type="ARBA" id="ARBA00022837"/>
    </source>
</evidence>
<dbReference type="InterPro" id="IPR018247">
    <property type="entry name" value="EF_Hand_1_Ca_BS"/>
</dbReference>
<dbReference type="SUPFAM" id="SSF103647">
    <property type="entry name" value="TSP type-3 repeat"/>
    <property type="match status" value="1"/>
</dbReference>
<proteinExistence type="predicted"/>
<dbReference type="Pfam" id="PF05567">
    <property type="entry name" value="T4P_PilY1"/>
    <property type="match status" value="1"/>
</dbReference>
<accession>A0A558CSL0</accession>
<evidence type="ECO:0000313" key="6">
    <source>
        <dbReference type="EMBL" id="TVT51758.1"/>
    </source>
</evidence>
<evidence type="ECO:0000256" key="3">
    <source>
        <dbReference type="SAM" id="MobiDB-lite"/>
    </source>
</evidence>
<evidence type="ECO:0000259" key="5">
    <source>
        <dbReference type="Pfam" id="PF05567"/>
    </source>
</evidence>
<feature type="domain" description="PilY1 beta-propeller" evidence="5">
    <location>
        <begin position="779"/>
        <end position="1154"/>
    </location>
</feature>
<feature type="region of interest" description="Disordered" evidence="3">
    <location>
        <begin position="1257"/>
        <end position="1290"/>
    </location>
</feature>
<keyword evidence="4" id="KW-0732">Signal</keyword>
<protein>
    <recommendedName>
        <fullName evidence="5">PilY1 beta-propeller domain-containing protein</fullName>
    </recommendedName>
</protein>
<gene>
    <name evidence="6" type="ORF">FHK82_15085</name>
</gene>
<dbReference type="EMBL" id="VMRY01000084">
    <property type="protein sequence ID" value="TVT51758.1"/>
    <property type="molecule type" value="Genomic_DNA"/>
</dbReference>
<dbReference type="InterPro" id="IPR028974">
    <property type="entry name" value="TSP_type-3_rpt"/>
</dbReference>
<dbReference type="Proteomes" id="UP000317355">
    <property type="component" value="Unassembled WGS sequence"/>
</dbReference>
<evidence type="ECO:0000256" key="4">
    <source>
        <dbReference type="SAM" id="SignalP"/>
    </source>
</evidence>
<dbReference type="PROSITE" id="PS00018">
    <property type="entry name" value="EF_HAND_1"/>
    <property type="match status" value="1"/>
</dbReference>
<reference evidence="6 7" key="1">
    <citation type="submission" date="2019-07" db="EMBL/GenBank/DDBJ databases">
        <title>The pathways for chlorine oxyanion respiration interact through the shared metabolite chlorate.</title>
        <authorList>
            <person name="Barnum T.P."/>
            <person name="Cheng Y."/>
            <person name="Hill K.A."/>
            <person name="Lucas L.N."/>
            <person name="Carlson H.K."/>
            <person name="Coates J.D."/>
        </authorList>
    </citation>
    <scope>NUCLEOTIDE SEQUENCE [LARGE SCALE GENOMIC DNA]</scope>
    <source>
        <strain evidence="6">BK-3</strain>
    </source>
</reference>